<dbReference type="Pfam" id="PF12697">
    <property type="entry name" value="Abhydrolase_6"/>
    <property type="match status" value="1"/>
</dbReference>
<dbReference type="PANTHER" id="PTHR37017:SF11">
    <property type="entry name" value="ESTERASE_LIPASE_THIOESTERASE DOMAIN-CONTAINING PROTEIN"/>
    <property type="match status" value="1"/>
</dbReference>
<dbReference type="SUPFAM" id="SSF53474">
    <property type="entry name" value="alpha/beta-Hydrolases"/>
    <property type="match status" value="1"/>
</dbReference>
<gene>
    <name evidence="2" type="ORF">GHJ91_24985</name>
</gene>
<name>A0A6G1WRE1_9HYPH</name>
<evidence type="ECO:0000313" key="2">
    <source>
        <dbReference type="EMBL" id="MQW72298.1"/>
    </source>
</evidence>
<organism evidence="2">
    <name type="scientific">Sinorhizobium medicae</name>
    <dbReference type="NCBI Taxonomy" id="110321"/>
    <lineage>
        <taxon>Bacteria</taxon>
        <taxon>Pseudomonadati</taxon>
        <taxon>Pseudomonadota</taxon>
        <taxon>Alphaproteobacteria</taxon>
        <taxon>Hyphomicrobiales</taxon>
        <taxon>Rhizobiaceae</taxon>
        <taxon>Sinorhizobium/Ensifer group</taxon>
        <taxon>Sinorhizobium</taxon>
    </lineage>
</organism>
<accession>A0A6G1WRE1</accession>
<reference evidence="2" key="1">
    <citation type="journal article" date="2013" name="Genome Biol.">
        <title>Comparative genomics of the core and accessory genomes of 48 Sinorhizobium strains comprising five genospecies.</title>
        <authorList>
            <person name="Sugawara M."/>
            <person name="Epstein B."/>
            <person name="Badgley B.D."/>
            <person name="Unno T."/>
            <person name="Xu L."/>
            <person name="Reese J."/>
            <person name="Gyaneshwar P."/>
            <person name="Denny R."/>
            <person name="Mudge J."/>
            <person name="Bharti A.K."/>
            <person name="Farmer A.D."/>
            <person name="May G.D."/>
            <person name="Woodward J.E."/>
            <person name="Medigue C."/>
            <person name="Vallenet D."/>
            <person name="Lajus A."/>
            <person name="Rouy Z."/>
            <person name="Martinez-Vaz B."/>
            <person name="Tiffin P."/>
            <person name="Young N.D."/>
            <person name="Sadowsky M.J."/>
        </authorList>
    </citation>
    <scope>NUCLEOTIDE SEQUENCE</scope>
    <source>
        <strain evidence="2">M1</strain>
    </source>
</reference>
<sequence length="180" mass="19020">MKRPVALVGHSYGGHVISGAAVGHDNVKALVYVAAFAPEAGESAIDLSEKVPGSTSGPTPADPVALPDGGHDLYIEQMKFRKQFAGDLPLKEAKRMAASQRPVAEAALKEPAGEPAWKTIRRSLCTATHKNIPPKALKWMAERAKSKDTVVVKGRSHVAMVSHPNIVAGLTEKTAKTASN</sequence>
<dbReference type="AlphaFoldDB" id="A0A6G1WRE1"/>
<proteinExistence type="predicted"/>
<dbReference type="PANTHER" id="PTHR37017">
    <property type="entry name" value="AB HYDROLASE-1 DOMAIN-CONTAINING PROTEIN-RELATED"/>
    <property type="match status" value="1"/>
</dbReference>
<dbReference type="InterPro" id="IPR029058">
    <property type="entry name" value="AB_hydrolase_fold"/>
</dbReference>
<feature type="domain" description="AB hydrolase-1" evidence="1">
    <location>
        <begin position="2"/>
        <end position="168"/>
    </location>
</feature>
<dbReference type="InterPro" id="IPR000073">
    <property type="entry name" value="AB_hydrolase_1"/>
</dbReference>
<evidence type="ECO:0000259" key="1">
    <source>
        <dbReference type="Pfam" id="PF12697"/>
    </source>
</evidence>
<keyword evidence="2" id="KW-0378">Hydrolase</keyword>
<comment type="caution">
    <text evidence="2">The sequence shown here is derived from an EMBL/GenBank/DDBJ whole genome shotgun (WGS) entry which is preliminary data.</text>
</comment>
<dbReference type="Gene3D" id="3.40.50.1820">
    <property type="entry name" value="alpha/beta hydrolase"/>
    <property type="match status" value="1"/>
</dbReference>
<protein>
    <submittedName>
        <fullName evidence="2">Alpha/beta fold hydrolase</fullName>
    </submittedName>
</protein>
<dbReference type="InterPro" id="IPR052897">
    <property type="entry name" value="Sec-Metab_Biosynth_Hydrolase"/>
</dbReference>
<dbReference type="EMBL" id="WISB01000148">
    <property type="protein sequence ID" value="MQW72298.1"/>
    <property type="molecule type" value="Genomic_DNA"/>
</dbReference>
<dbReference type="GO" id="GO:0016787">
    <property type="term" value="F:hydrolase activity"/>
    <property type="evidence" value="ECO:0007669"/>
    <property type="project" value="UniProtKB-KW"/>
</dbReference>